<dbReference type="EMBL" id="BAABGF010000052">
    <property type="protein sequence ID" value="GAA4294995.1"/>
    <property type="molecule type" value="Genomic_DNA"/>
</dbReference>
<evidence type="ECO:0000256" key="1">
    <source>
        <dbReference type="SAM" id="MobiDB-lite"/>
    </source>
</evidence>
<dbReference type="Proteomes" id="UP001501417">
    <property type="component" value="Unassembled WGS sequence"/>
</dbReference>
<proteinExistence type="predicted"/>
<evidence type="ECO:0000313" key="2">
    <source>
        <dbReference type="EMBL" id="GAA4294995.1"/>
    </source>
</evidence>
<gene>
    <name evidence="2" type="ORF">GCM10023161_45110</name>
</gene>
<organism evidence="2 3">
    <name type="scientific">Mycobacterium paraffinicum</name>
    <dbReference type="NCBI Taxonomy" id="53378"/>
    <lineage>
        <taxon>Bacteria</taxon>
        <taxon>Bacillati</taxon>
        <taxon>Actinomycetota</taxon>
        <taxon>Actinomycetes</taxon>
        <taxon>Mycobacteriales</taxon>
        <taxon>Mycobacteriaceae</taxon>
        <taxon>Mycobacterium</taxon>
    </lineage>
</organism>
<name>A0ABP8F4U3_9MYCO</name>
<evidence type="ECO:0000313" key="3">
    <source>
        <dbReference type="Proteomes" id="UP001501417"/>
    </source>
</evidence>
<keyword evidence="3" id="KW-1185">Reference proteome</keyword>
<accession>A0ABP8F4U3</accession>
<feature type="region of interest" description="Disordered" evidence="1">
    <location>
        <begin position="1"/>
        <end position="26"/>
    </location>
</feature>
<feature type="region of interest" description="Disordered" evidence="1">
    <location>
        <begin position="175"/>
        <end position="196"/>
    </location>
</feature>
<reference evidence="3" key="1">
    <citation type="journal article" date="2019" name="Int. J. Syst. Evol. Microbiol.">
        <title>The Global Catalogue of Microorganisms (GCM) 10K type strain sequencing project: providing services to taxonomists for standard genome sequencing and annotation.</title>
        <authorList>
            <consortium name="The Broad Institute Genomics Platform"/>
            <consortium name="The Broad Institute Genome Sequencing Center for Infectious Disease"/>
            <person name="Wu L."/>
            <person name="Ma J."/>
        </authorList>
    </citation>
    <scope>NUCLEOTIDE SEQUENCE [LARGE SCALE GENOMIC DNA]</scope>
    <source>
        <strain evidence="3">JCM 17782</strain>
    </source>
</reference>
<comment type="caution">
    <text evidence="2">The sequence shown here is derived from an EMBL/GenBank/DDBJ whole genome shotgun (WGS) entry which is preliminary data.</text>
</comment>
<protein>
    <submittedName>
        <fullName evidence="2">Uncharacterized protein</fullName>
    </submittedName>
</protein>
<sequence length="196" mass="20839">MHVEVGVQRGADRGDQSHRGHRIPAQVEKRVVDADPVEPEDLCVDAGQDLFDGVGRGAIVFGVLVFRHRQGAGIEFPVDRQGECRQHHDRRGHHVTRQPLGQRGTHGGRVGGPGDVADQPFVAGAVFARDDRGPVDAVQCGQGGLDLAEFDAVTTDLDLLVGATQIVQLPIGAPPHQIPGAIHPRPRSAEGTGNEP</sequence>